<accession>A0AAW1G5Y3</accession>
<feature type="signal peptide" evidence="2">
    <location>
        <begin position="1"/>
        <end position="16"/>
    </location>
</feature>
<reference evidence="3 4" key="1">
    <citation type="journal article" date="2024" name="Genome Biol. Evol.">
        <title>Chromosome-level genome assembly of the viviparous eelpout Zoarces viviparus.</title>
        <authorList>
            <person name="Fuhrmann N."/>
            <person name="Brasseur M.V."/>
            <person name="Bakowski C.E."/>
            <person name="Podsiadlowski L."/>
            <person name="Prost S."/>
            <person name="Krehenwinkel H."/>
            <person name="Mayer C."/>
        </authorList>
    </citation>
    <scope>NUCLEOTIDE SEQUENCE [LARGE SCALE GENOMIC DNA]</scope>
    <source>
        <strain evidence="3">NO-MEL_2022_Ind0_liver</strain>
    </source>
</reference>
<evidence type="ECO:0000313" key="3">
    <source>
        <dbReference type="EMBL" id="KAK9541945.1"/>
    </source>
</evidence>
<evidence type="ECO:0000256" key="2">
    <source>
        <dbReference type="SAM" id="SignalP"/>
    </source>
</evidence>
<proteinExistence type="predicted"/>
<organism evidence="3 4">
    <name type="scientific">Zoarces viviparus</name>
    <name type="common">Viviparous eelpout</name>
    <name type="synonym">Blennius viviparus</name>
    <dbReference type="NCBI Taxonomy" id="48416"/>
    <lineage>
        <taxon>Eukaryota</taxon>
        <taxon>Metazoa</taxon>
        <taxon>Chordata</taxon>
        <taxon>Craniata</taxon>
        <taxon>Vertebrata</taxon>
        <taxon>Euteleostomi</taxon>
        <taxon>Actinopterygii</taxon>
        <taxon>Neopterygii</taxon>
        <taxon>Teleostei</taxon>
        <taxon>Neoteleostei</taxon>
        <taxon>Acanthomorphata</taxon>
        <taxon>Eupercaria</taxon>
        <taxon>Perciformes</taxon>
        <taxon>Cottioidei</taxon>
        <taxon>Zoarcales</taxon>
        <taxon>Zoarcidae</taxon>
        <taxon>Zoarcinae</taxon>
        <taxon>Zoarces</taxon>
    </lineage>
</organism>
<keyword evidence="2" id="KW-0732">Signal</keyword>
<name>A0AAW1G5Y3_ZOAVI</name>
<dbReference type="Proteomes" id="UP001488805">
    <property type="component" value="Unassembled WGS sequence"/>
</dbReference>
<feature type="chain" id="PRO_5043754914" description="Secreted protein" evidence="2">
    <location>
        <begin position="17"/>
        <end position="118"/>
    </location>
</feature>
<feature type="region of interest" description="Disordered" evidence="1">
    <location>
        <begin position="27"/>
        <end position="86"/>
    </location>
</feature>
<dbReference type="AlphaFoldDB" id="A0AAW1G5Y3"/>
<keyword evidence="4" id="KW-1185">Reference proteome</keyword>
<gene>
    <name evidence="3" type="ORF">VZT92_001956</name>
</gene>
<evidence type="ECO:0000313" key="4">
    <source>
        <dbReference type="Proteomes" id="UP001488805"/>
    </source>
</evidence>
<evidence type="ECO:0000256" key="1">
    <source>
        <dbReference type="SAM" id="MobiDB-lite"/>
    </source>
</evidence>
<dbReference type="EMBL" id="JBCEZU010000002">
    <property type="protein sequence ID" value="KAK9541945.1"/>
    <property type="molecule type" value="Genomic_DNA"/>
</dbReference>
<evidence type="ECO:0008006" key="5">
    <source>
        <dbReference type="Google" id="ProtNLM"/>
    </source>
</evidence>
<sequence length="118" mass="12567">MVGVFFSAVVAAACSSQYDGALSRQRAGDADGVEREGSGLTAARSNGGEGKDGHFRRSTRIGNTPELAPHDGRLVSPMNERGGWGSPLAATWKRGEVNRCSWCYSQAGPPTHWLMSSR</sequence>
<protein>
    <recommendedName>
        <fullName evidence="5">Secreted protein</fullName>
    </recommendedName>
</protein>
<comment type="caution">
    <text evidence="3">The sequence shown here is derived from an EMBL/GenBank/DDBJ whole genome shotgun (WGS) entry which is preliminary data.</text>
</comment>
<feature type="compositionally biased region" description="Basic and acidic residues" evidence="1">
    <location>
        <begin position="27"/>
        <end position="37"/>
    </location>
</feature>